<keyword evidence="7 8" id="KW-0924">Ammonia transport</keyword>
<dbReference type="PANTHER" id="PTHR43029:SF21">
    <property type="entry name" value="AMMONIUM TRANSPORTER 1"/>
    <property type="match status" value="1"/>
</dbReference>
<evidence type="ECO:0000256" key="6">
    <source>
        <dbReference type="ARBA" id="ARBA00023136"/>
    </source>
</evidence>
<evidence type="ECO:0000256" key="5">
    <source>
        <dbReference type="ARBA" id="ARBA00022989"/>
    </source>
</evidence>
<dbReference type="PROSITE" id="PS01219">
    <property type="entry name" value="AMMONIUM_TRANSP"/>
    <property type="match status" value="1"/>
</dbReference>
<dbReference type="GO" id="GO:0005886">
    <property type="term" value="C:plasma membrane"/>
    <property type="evidence" value="ECO:0007669"/>
    <property type="project" value="UniProtKB-SubCell"/>
</dbReference>
<dbReference type="Gene3D" id="1.10.3430.10">
    <property type="entry name" value="Ammonium transporter AmtB like domains"/>
    <property type="match status" value="1"/>
</dbReference>
<proteinExistence type="inferred from homology"/>
<dbReference type="RefSeq" id="WP_342825749.1">
    <property type="nucleotide sequence ID" value="NZ_CP046146.1"/>
</dbReference>
<feature type="transmembrane region" description="Helical" evidence="8">
    <location>
        <begin position="39"/>
        <end position="59"/>
    </location>
</feature>
<dbReference type="InterPro" id="IPR024041">
    <property type="entry name" value="NH4_transpt_AmtB-like_dom"/>
</dbReference>
<dbReference type="SUPFAM" id="SSF111352">
    <property type="entry name" value="Ammonium transporter"/>
    <property type="match status" value="1"/>
</dbReference>
<dbReference type="Proteomes" id="UP001219901">
    <property type="component" value="Chromosome"/>
</dbReference>
<name>A0AAJ5ZHR4_9CHLR</name>
<dbReference type="AlphaFoldDB" id="A0AAJ5ZHR4"/>
<evidence type="ECO:0000256" key="4">
    <source>
        <dbReference type="ARBA" id="ARBA00022692"/>
    </source>
</evidence>
<reference evidence="11" key="2">
    <citation type="journal article" date="2023" name="Nat. Commun.">
        <title>Cultivation of marine bacteria of the SAR202 clade.</title>
        <authorList>
            <person name="Lim Y."/>
            <person name="Seo J.H."/>
            <person name="Giovannoni S.J."/>
            <person name="Kang I."/>
            <person name="Cho J.C."/>
        </authorList>
    </citation>
    <scope>NUCLEOTIDE SEQUENCE</scope>
    <source>
        <strain evidence="11">JH1073</strain>
    </source>
</reference>
<keyword evidence="6 8" id="KW-0472">Membrane</keyword>
<evidence type="ECO:0000256" key="8">
    <source>
        <dbReference type="RuleBase" id="RU362002"/>
    </source>
</evidence>
<comment type="similarity">
    <text evidence="2 8">Belongs to the ammonia transporter channel (TC 1.A.11.2) family.</text>
</comment>
<dbReference type="EMBL" id="CP046147">
    <property type="protein sequence ID" value="WFG40211.1"/>
    <property type="molecule type" value="Genomic_DNA"/>
</dbReference>
<dbReference type="Proteomes" id="UP001321249">
    <property type="component" value="Unassembled WGS sequence"/>
</dbReference>
<feature type="transmembrane region" description="Helical" evidence="8">
    <location>
        <begin position="219"/>
        <end position="240"/>
    </location>
</feature>
<dbReference type="Pfam" id="PF00909">
    <property type="entry name" value="Ammonium_transp"/>
    <property type="match status" value="1"/>
</dbReference>
<keyword evidence="3 8" id="KW-0813">Transport</keyword>
<organism evidence="11 12">
    <name type="scientific">Candidatus Lucifugimonas marina</name>
    <dbReference type="NCBI Taxonomy" id="3038979"/>
    <lineage>
        <taxon>Bacteria</taxon>
        <taxon>Bacillati</taxon>
        <taxon>Chloroflexota</taxon>
        <taxon>Dehalococcoidia</taxon>
        <taxon>SAR202 cluster</taxon>
        <taxon>Candidatus Lucifugimonadales</taxon>
        <taxon>Candidatus Lucifugimonadaceae</taxon>
        <taxon>Candidatus Lucifugimonas</taxon>
    </lineage>
</organism>
<evidence type="ECO:0000256" key="1">
    <source>
        <dbReference type="ARBA" id="ARBA00004141"/>
    </source>
</evidence>
<sequence>MDSGSVAWMLMASALVLFMTPGLAFFYGGLVRGKNVVSTVMYSFVSMGVVSVVWVLWGYSLAFGEGGQFIGNFDFVGFKDVSSDPEDGAMLFAIFQMMFAIITPALITGAIAERFKFTTYLVFLVAWITFVYAPIAHWVWAGDGWLFEMGALDFAGGTVVHINAGIAAVVAAFLVGKRRGVDRGVEPHNVPFVILGAGILWFGWFGFNAGSGLAADGLAISAFLVTNVAAAMALVVWVILGHIHTGKMSGVGAATGAVAGLVAITPASGFVGPMGAIAIGLGAGVLTFYAVRIRHMFGFDDALEVMAVHGIGGIWGAIATGIFAVGGIGLVDGDAEVLGYNVVATLATIAYSFVVTFIILKILDVIPGLGLRADEADEDAGLDVALHGERAYVGDGAD</sequence>
<evidence type="ECO:0000256" key="2">
    <source>
        <dbReference type="ARBA" id="ARBA00005887"/>
    </source>
</evidence>
<dbReference type="NCBIfam" id="TIGR00836">
    <property type="entry name" value="amt"/>
    <property type="match status" value="1"/>
</dbReference>
<feature type="transmembrane region" description="Helical" evidence="8">
    <location>
        <begin position="89"/>
        <end position="112"/>
    </location>
</feature>
<keyword evidence="4 8" id="KW-0812">Transmembrane</keyword>
<reference evidence="12" key="3">
    <citation type="submission" date="2023-06" db="EMBL/GenBank/DDBJ databases">
        <title>Pangenomics reveal diversification of enzyme families and niche specialization in globally abundant SAR202 bacteria.</title>
        <authorList>
            <person name="Saw J.H.W."/>
        </authorList>
    </citation>
    <scope>NUCLEOTIDE SEQUENCE [LARGE SCALE GENOMIC DNA]</scope>
    <source>
        <strain evidence="12">JH1073</strain>
    </source>
</reference>
<accession>A0AAJ5ZHR4</accession>
<feature type="transmembrane region" description="Helical" evidence="8">
    <location>
        <begin position="188"/>
        <end position="207"/>
    </location>
</feature>
<evidence type="ECO:0000313" key="11">
    <source>
        <dbReference type="EMBL" id="WFG40211.1"/>
    </source>
</evidence>
<comment type="subcellular location">
    <subcellularLocation>
        <location evidence="8">Cell membrane</location>
        <topology evidence="8">Multi-pass membrane protein</topology>
    </subcellularLocation>
    <subcellularLocation>
        <location evidence="1">Membrane</location>
        <topology evidence="1">Multi-pass membrane protein</topology>
    </subcellularLocation>
</comment>
<dbReference type="EMBL" id="WMBE01000003">
    <property type="protein sequence ID" value="MDG0867409.1"/>
    <property type="molecule type" value="Genomic_DNA"/>
</dbReference>
<evidence type="ECO:0000313" key="12">
    <source>
        <dbReference type="Proteomes" id="UP001219901"/>
    </source>
</evidence>
<dbReference type="PANTHER" id="PTHR43029">
    <property type="entry name" value="AMMONIUM TRANSPORTER MEP2"/>
    <property type="match status" value="1"/>
</dbReference>
<feature type="domain" description="Ammonium transporter AmtB-like" evidence="9">
    <location>
        <begin position="7"/>
        <end position="392"/>
    </location>
</feature>
<dbReference type="InterPro" id="IPR018047">
    <property type="entry name" value="Ammonium_transpt_CS"/>
</dbReference>
<keyword evidence="5 8" id="KW-1133">Transmembrane helix</keyword>
<feature type="transmembrane region" description="Helical" evidence="8">
    <location>
        <begin position="337"/>
        <end position="363"/>
    </location>
</feature>
<dbReference type="GO" id="GO:0008519">
    <property type="term" value="F:ammonium channel activity"/>
    <property type="evidence" value="ECO:0007669"/>
    <property type="project" value="InterPro"/>
</dbReference>
<evidence type="ECO:0000259" key="9">
    <source>
        <dbReference type="Pfam" id="PF00909"/>
    </source>
</evidence>
<feature type="transmembrane region" description="Helical" evidence="8">
    <location>
        <begin position="152"/>
        <end position="176"/>
    </location>
</feature>
<evidence type="ECO:0000256" key="7">
    <source>
        <dbReference type="ARBA" id="ARBA00023177"/>
    </source>
</evidence>
<evidence type="ECO:0000313" key="13">
    <source>
        <dbReference type="Proteomes" id="UP001321249"/>
    </source>
</evidence>
<dbReference type="InterPro" id="IPR001905">
    <property type="entry name" value="Ammonium_transpt"/>
</dbReference>
<evidence type="ECO:0000256" key="3">
    <source>
        <dbReference type="ARBA" id="ARBA00022448"/>
    </source>
</evidence>
<feature type="transmembrane region" description="Helical" evidence="8">
    <location>
        <begin position="247"/>
        <end position="264"/>
    </location>
</feature>
<feature type="transmembrane region" description="Helical" evidence="8">
    <location>
        <begin position="6"/>
        <end position="27"/>
    </location>
</feature>
<keyword evidence="12" id="KW-1185">Reference proteome</keyword>
<reference evidence="12 13" key="1">
    <citation type="submission" date="2019-11" db="EMBL/GenBank/DDBJ databases">
        <authorList>
            <person name="Cho J.-C."/>
        </authorList>
    </citation>
    <scope>NUCLEOTIDE SEQUENCE [LARGE SCALE GENOMIC DNA]</scope>
    <source>
        <strain evidence="11 12">JH1073</strain>
        <strain evidence="10 13">JH702</strain>
    </source>
</reference>
<evidence type="ECO:0000313" key="10">
    <source>
        <dbReference type="EMBL" id="MDG0867409.1"/>
    </source>
</evidence>
<protein>
    <recommendedName>
        <fullName evidence="8">Ammonium transporter</fullName>
    </recommendedName>
</protein>
<feature type="transmembrane region" description="Helical" evidence="8">
    <location>
        <begin position="119"/>
        <end position="140"/>
    </location>
</feature>
<feature type="transmembrane region" description="Helical" evidence="8">
    <location>
        <begin position="270"/>
        <end position="291"/>
    </location>
</feature>
<gene>
    <name evidence="11" type="primary">amt</name>
    <name evidence="10" type="ORF">GKO46_10045</name>
    <name evidence="11" type="ORF">GKO48_11495</name>
</gene>
<feature type="transmembrane region" description="Helical" evidence="8">
    <location>
        <begin position="303"/>
        <end position="331"/>
    </location>
</feature>
<dbReference type="InterPro" id="IPR029020">
    <property type="entry name" value="Ammonium/urea_transptr"/>
</dbReference>